<dbReference type="InterPro" id="IPR015915">
    <property type="entry name" value="Kelch-typ_b-propeller"/>
</dbReference>
<keyword evidence="2" id="KW-1185">Reference proteome</keyword>
<dbReference type="Proteomes" id="UP000789901">
    <property type="component" value="Unassembled WGS sequence"/>
</dbReference>
<organism evidence="1 2">
    <name type="scientific">Gigaspora margarita</name>
    <dbReference type="NCBI Taxonomy" id="4874"/>
    <lineage>
        <taxon>Eukaryota</taxon>
        <taxon>Fungi</taxon>
        <taxon>Fungi incertae sedis</taxon>
        <taxon>Mucoromycota</taxon>
        <taxon>Glomeromycotina</taxon>
        <taxon>Glomeromycetes</taxon>
        <taxon>Diversisporales</taxon>
        <taxon>Gigasporaceae</taxon>
        <taxon>Gigaspora</taxon>
    </lineage>
</organism>
<sequence>MKNKVGQNSDIIIYGGSKYSVDQDTQALPNLAVLNTNSWTWSIPDIPPINTPKPLTHHSAALYKNYMIVAF</sequence>
<dbReference type="EMBL" id="CAJVQB010008200">
    <property type="protein sequence ID" value="CAG8715489.1"/>
    <property type="molecule type" value="Genomic_DNA"/>
</dbReference>
<feature type="non-terminal residue" evidence="1">
    <location>
        <position position="71"/>
    </location>
</feature>
<comment type="caution">
    <text evidence="1">The sequence shown here is derived from an EMBL/GenBank/DDBJ whole genome shotgun (WGS) entry which is preliminary data.</text>
</comment>
<proteinExistence type="predicted"/>
<dbReference type="SUPFAM" id="SSF117281">
    <property type="entry name" value="Kelch motif"/>
    <property type="match status" value="1"/>
</dbReference>
<evidence type="ECO:0000313" key="1">
    <source>
        <dbReference type="EMBL" id="CAG8715489.1"/>
    </source>
</evidence>
<reference evidence="1 2" key="1">
    <citation type="submission" date="2021-06" db="EMBL/GenBank/DDBJ databases">
        <authorList>
            <person name="Kallberg Y."/>
            <person name="Tangrot J."/>
            <person name="Rosling A."/>
        </authorList>
    </citation>
    <scope>NUCLEOTIDE SEQUENCE [LARGE SCALE GENOMIC DNA]</scope>
    <source>
        <strain evidence="1 2">120-4 pot B 10/14</strain>
    </source>
</reference>
<protein>
    <submittedName>
        <fullName evidence="1">12204_t:CDS:1</fullName>
    </submittedName>
</protein>
<name>A0ABN7V0Y9_GIGMA</name>
<accession>A0ABN7V0Y9</accession>
<evidence type="ECO:0000313" key="2">
    <source>
        <dbReference type="Proteomes" id="UP000789901"/>
    </source>
</evidence>
<gene>
    <name evidence="1" type="ORF">GMARGA_LOCUS13080</name>
</gene>
<dbReference type="Gene3D" id="2.120.10.80">
    <property type="entry name" value="Kelch-type beta propeller"/>
    <property type="match status" value="1"/>
</dbReference>